<evidence type="ECO:0000256" key="3">
    <source>
        <dbReference type="ARBA" id="ARBA00023098"/>
    </source>
</evidence>
<evidence type="ECO:0000256" key="1">
    <source>
        <dbReference type="ARBA" id="ARBA00022801"/>
    </source>
</evidence>
<dbReference type="Gene3D" id="3.40.1090.10">
    <property type="entry name" value="Cytosolic phospholipase A2 catalytic domain"/>
    <property type="match status" value="1"/>
</dbReference>
<name>A0A4Z0W899_9BACT</name>
<evidence type="ECO:0000256" key="2">
    <source>
        <dbReference type="ARBA" id="ARBA00022963"/>
    </source>
</evidence>
<sequence length="265" mass="29544">MRKALVLGSGGIRGMAHIAFIEVLREKKKDNFDIITGCSIGSLIGGVYALDPSANLYKIAEEVIEKNLEKLEKITKSMNSKSVNYRFQSFAGLLSNSGVNPNEIIYEISKELFGSKKFSDCEIPFGVISYDIDSSKTVEINEGFLTDAVLASANVPGAFDPVRLGGMQLVDGGVLSSLPINLAKKMGADYIVINDISPTVKDDNFENGMEYMNYVDLFKIYKINEIEKKDANENYKFETKVSWDNFDEYKKIYEKAKDHYGSVVK</sequence>
<feature type="domain" description="PNPLA" evidence="5">
    <location>
        <begin position="5"/>
        <end position="184"/>
    </location>
</feature>
<gene>
    <name evidence="6" type="ORF">E4650_03390</name>
</gene>
<dbReference type="OrthoDB" id="9770965at2"/>
<dbReference type="InterPro" id="IPR016035">
    <property type="entry name" value="Acyl_Trfase/lysoPLipase"/>
</dbReference>
<evidence type="ECO:0000313" key="6">
    <source>
        <dbReference type="EMBL" id="TGG89244.1"/>
    </source>
</evidence>
<proteinExistence type="predicted"/>
<dbReference type="InterPro" id="IPR050301">
    <property type="entry name" value="NTE"/>
</dbReference>
<dbReference type="InterPro" id="IPR002641">
    <property type="entry name" value="PNPLA_dom"/>
</dbReference>
<feature type="short sequence motif" description="DGA/G" evidence="4">
    <location>
        <begin position="171"/>
        <end position="173"/>
    </location>
</feature>
<dbReference type="PROSITE" id="PS51635">
    <property type="entry name" value="PNPLA"/>
    <property type="match status" value="1"/>
</dbReference>
<feature type="active site" description="Proton acceptor" evidence="4">
    <location>
        <position position="171"/>
    </location>
</feature>
<keyword evidence="2 4" id="KW-0442">Lipid degradation</keyword>
<dbReference type="AlphaFoldDB" id="A0A4Z0W899"/>
<keyword evidence="3 4" id="KW-0443">Lipid metabolism</keyword>
<comment type="caution">
    <text evidence="6">The sequence shown here is derived from an EMBL/GenBank/DDBJ whole genome shotgun (WGS) entry which is preliminary data.</text>
</comment>
<keyword evidence="1 4" id="KW-0378">Hydrolase</keyword>
<comment type="caution">
    <text evidence="4">Lacks conserved residue(s) required for the propagation of feature annotation.</text>
</comment>
<dbReference type="SUPFAM" id="SSF52151">
    <property type="entry name" value="FabD/lysophospholipase-like"/>
    <property type="match status" value="1"/>
</dbReference>
<feature type="active site" description="Nucleophile" evidence="4">
    <location>
        <position position="39"/>
    </location>
</feature>
<dbReference type="GO" id="GO:0016042">
    <property type="term" value="P:lipid catabolic process"/>
    <property type="evidence" value="ECO:0007669"/>
    <property type="project" value="UniProtKB-UniRule"/>
</dbReference>
<organism evidence="6 7">
    <name type="scientific">Geotoga petraea</name>
    <dbReference type="NCBI Taxonomy" id="28234"/>
    <lineage>
        <taxon>Bacteria</taxon>
        <taxon>Thermotogati</taxon>
        <taxon>Thermotogota</taxon>
        <taxon>Thermotogae</taxon>
        <taxon>Petrotogales</taxon>
        <taxon>Petrotogaceae</taxon>
        <taxon>Geotoga</taxon>
    </lineage>
</organism>
<reference evidence="6 7" key="1">
    <citation type="submission" date="2019-04" db="EMBL/GenBank/DDBJ databases">
        <title>Draft genome sequence data and analysis of a Fermenting Bacterium, Geotoga petraea strain HO-Geo1, isolated from heavy-oil petroleum reservoir in Russia.</title>
        <authorList>
            <person name="Grouzdev D.S."/>
            <person name="Semenova E.M."/>
            <person name="Sokolova D.S."/>
            <person name="Tourova T.P."/>
            <person name="Poltaraus A.B."/>
            <person name="Nazina T.N."/>
        </authorList>
    </citation>
    <scope>NUCLEOTIDE SEQUENCE [LARGE SCALE GENOMIC DNA]</scope>
    <source>
        <strain evidence="6 7">HO-Geo1</strain>
    </source>
</reference>
<evidence type="ECO:0000259" key="5">
    <source>
        <dbReference type="PROSITE" id="PS51635"/>
    </source>
</evidence>
<dbReference type="Pfam" id="PF01734">
    <property type="entry name" value="Patatin"/>
    <property type="match status" value="1"/>
</dbReference>
<dbReference type="PANTHER" id="PTHR14226:SF29">
    <property type="entry name" value="NEUROPATHY TARGET ESTERASE SWS"/>
    <property type="match status" value="1"/>
</dbReference>
<dbReference type="PANTHER" id="PTHR14226">
    <property type="entry name" value="NEUROPATHY TARGET ESTERASE/SWISS CHEESE D.MELANOGASTER"/>
    <property type="match status" value="1"/>
</dbReference>
<protein>
    <recommendedName>
        <fullName evidence="5">PNPLA domain-containing protein</fullName>
    </recommendedName>
</protein>
<evidence type="ECO:0000313" key="7">
    <source>
        <dbReference type="Proteomes" id="UP000297288"/>
    </source>
</evidence>
<dbReference type="RefSeq" id="WP_135402622.1">
    <property type="nucleotide sequence ID" value="NZ_SRME01000001.1"/>
</dbReference>
<dbReference type="EMBL" id="SRME01000001">
    <property type="protein sequence ID" value="TGG89244.1"/>
    <property type="molecule type" value="Genomic_DNA"/>
</dbReference>
<evidence type="ECO:0000256" key="4">
    <source>
        <dbReference type="PROSITE-ProRule" id="PRU01161"/>
    </source>
</evidence>
<dbReference type="GO" id="GO:0016787">
    <property type="term" value="F:hydrolase activity"/>
    <property type="evidence" value="ECO:0007669"/>
    <property type="project" value="UniProtKB-UniRule"/>
</dbReference>
<accession>A0A4Z0W899</accession>
<feature type="short sequence motif" description="GXSXG" evidence="4">
    <location>
        <begin position="37"/>
        <end position="41"/>
    </location>
</feature>
<dbReference type="Proteomes" id="UP000297288">
    <property type="component" value="Unassembled WGS sequence"/>
</dbReference>